<evidence type="ECO:0000256" key="2">
    <source>
        <dbReference type="HAMAP-Rule" id="MF_01940"/>
    </source>
</evidence>
<dbReference type="InterPro" id="IPR009097">
    <property type="entry name" value="Cyclic_Pdiesterase"/>
</dbReference>
<name>A0A7C2BKZ6_9CREN</name>
<protein>
    <recommendedName>
        <fullName evidence="2">RNA 2',3'-cyclic phosphodiesterase</fullName>
        <shortName evidence="2">RNA 2',3'-CPDase</shortName>
        <ecNumber evidence="2">3.1.4.58</ecNumber>
    </recommendedName>
</protein>
<dbReference type="GO" id="GO:0004113">
    <property type="term" value="F:2',3'-cyclic-nucleotide 3'-phosphodiesterase activity"/>
    <property type="evidence" value="ECO:0007669"/>
    <property type="project" value="InterPro"/>
</dbReference>
<dbReference type="PANTHER" id="PTHR35561:SF1">
    <property type="entry name" value="RNA 2',3'-CYCLIC PHOSPHODIESTERASE"/>
    <property type="match status" value="1"/>
</dbReference>
<feature type="active site" description="Proton donor" evidence="2">
    <location>
        <position position="46"/>
    </location>
</feature>
<proteinExistence type="inferred from homology"/>
<keyword evidence="1 2" id="KW-0378">Hydrolase</keyword>
<dbReference type="EMBL" id="DSJT01000023">
    <property type="protein sequence ID" value="HEF87634.1"/>
    <property type="molecule type" value="Genomic_DNA"/>
</dbReference>
<dbReference type="Pfam" id="PF02834">
    <property type="entry name" value="LigT_PEase"/>
    <property type="match status" value="2"/>
</dbReference>
<accession>A0A7C2BKZ6</accession>
<dbReference type="NCBIfam" id="TIGR02258">
    <property type="entry name" value="2_5_ligase"/>
    <property type="match status" value="1"/>
</dbReference>
<comment type="catalytic activity">
    <reaction evidence="2">
        <text>a 3'-end 2',3'-cyclophospho-ribonucleotide-RNA + H2O = a 3'-end 2'-phospho-ribonucleotide-RNA + H(+)</text>
        <dbReference type="Rhea" id="RHEA:11828"/>
        <dbReference type="Rhea" id="RHEA-COMP:10464"/>
        <dbReference type="Rhea" id="RHEA-COMP:17353"/>
        <dbReference type="ChEBI" id="CHEBI:15377"/>
        <dbReference type="ChEBI" id="CHEBI:15378"/>
        <dbReference type="ChEBI" id="CHEBI:83064"/>
        <dbReference type="ChEBI" id="CHEBI:173113"/>
        <dbReference type="EC" id="3.1.4.58"/>
    </reaction>
</comment>
<dbReference type="SUPFAM" id="SSF55144">
    <property type="entry name" value="LigT-like"/>
    <property type="match status" value="1"/>
</dbReference>
<comment type="caution">
    <text evidence="4">The sequence shown here is derived from an EMBL/GenBank/DDBJ whole genome shotgun (WGS) entry which is preliminary data.</text>
</comment>
<dbReference type="Gene3D" id="3.90.1140.10">
    <property type="entry name" value="Cyclic phosphodiesterase"/>
    <property type="match status" value="1"/>
</dbReference>
<comment type="function">
    <text evidence="2">Hydrolyzes RNA 2',3'-cyclic phosphodiester to an RNA 2'-phosphomonoester.</text>
</comment>
<feature type="short sequence motif" description="HXTX 2" evidence="2">
    <location>
        <begin position="131"/>
        <end position="134"/>
    </location>
</feature>
<feature type="active site" description="Proton acceptor" evidence="2">
    <location>
        <position position="131"/>
    </location>
</feature>
<evidence type="ECO:0000313" key="4">
    <source>
        <dbReference type="EMBL" id="HEF87634.1"/>
    </source>
</evidence>
<gene>
    <name evidence="4" type="primary">thpR</name>
    <name evidence="4" type="ORF">ENP55_04985</name>
</gene>
<organism evidence="4">
    <name type="scientific">Thermosphaera aggregans</name>
    <dbReference type="NCBI Taxonomy" id="54254"/>
    <lineage>
        <taxon>Archaea</taxon>
        <taxon>Thermoproteota</taxon>
        <taxon>Thermoprotei</taxon>
        <taxon>Desulfurococcales</taxon>
        <taxon>Desulfurococcaceae</taxon>
        <taxon>Thermosphaera</taxon>
    </lineage>
</organism>
<dbReference type="HAMAP" id="MF_01940">
    <property type="entry name" value="RNA_CPDase"/>
    <property type="match status" value="1"/>
</dbReference>
<dbReference type="PANTHER" id="PTHR35561">
    <property type="entry name" value="RNA 2',3'-CYCLIC PHOSPHODIESTERASE"/>
    <property type="match status" value="1"/>
</dbReference>
<sequence length="189" mass="21269">MKEDLLRVFIAIEIKNRDVLGSLIKVRDLIASSGADVKPVEDENIHLTLRFIGEVPGSTVEEVCKILANLNHSKFDMHVKGIGVFPTIHRPRVVWAGVVDGASEVVKLHDLVEKELRRLRIPADREEFTPHITLLRVKSGRGVDRLVKIIEEFKDADFGTTPVERVVLKKSTLTPRGPIYTDLCYKELG</sequence>
<dbReference type="EC" id="3.1.4.58" evidence="2"/>
<dbReference type="GO" id="GO:0008664">
    <property type="term" value="F:RNA 2',3'-cyclic 3'-phosphodiesterase activity"/>
    <property type="evidence" value="ECO:0007669"/>
    <property type="project" value="UniProtKB-EC"/>
</dbReference>
<dbReference type="InterPro" id="IPR014051">
    <property type="entry name" value="Phosphoesterase_HXTX"/>
</dbReference>
<feature type="domain" description="Phosphoesterase HXTX" evidence="3">
    <location>
        <begin position="102"/>
        <end position="180"/>
    </location>
</feature>
<dbReference type="InterPro" id="IPR004175">
    <property type="entry name" value="RNA_CPDase"/>
</dbReference>
<evidence type="ECO:0000256" key="1">
    <source>
        <dbReference type="ARBA" id="ARBA00022801"/>
    </source>
</evidence>
<reference evidence="4" key="1">
    <citation type="journal article" date="2020" name="mSystems">
        <title>Genome- and Community-Level Interaction Insights into Carbon Utilization and Element Cycling Functions of Hydrothermarchaeota in Hydrothermal Sediment.</title>
        <authorList>
            <person name="Zhou Z."/>
            <person name="Liu Y."/>
            <person name="Xu W."/>
            <person name="Pan J."/>
            <person name="Luo Z.H."/>
            <person name="Li M."/>
        </authorList>
    </citation>
    <scope>NUCLEOTIDE SEQUENCE [LARGE SCALE GENOMIC DNA]</scope>
    <source>
        <strain evidence="4">SpSt-23</strain>
    </source>
</reference>
<feature type="domain" description="Phosphoesterase HXTX" evidence="3">
    <location>
        <begin position="21"/>
        <end position="95"/>
    </location>
</feature>
<evidence type="ECO:0000259" key="3">
    <source>
        <dbReference type="Pfam" id="PF02834"/>
    </source>
</evidence>
<comment type="similarity">
    <text evidence="2">Belongs to the 2H phosphoesterase superfamily. ThpR family.</text>
</comment>
<feature type="short sequence motif" description="HXTX 1" evidence="2">
    <location>
        <begin position="46"/>
        <end position="49"/>
    </location>
</feature>
<dbReference type="AlphaFoldDB" id="A0A7C2BKZ6"/>